<dbReference type="PROSITE" id="PS00138">
    <property type="entry name" value="SUBTILASE_SER"/>
    <property type="match status" value="1"/>
</dbReference>
<sequence length="682" mass="71709">MTVTTTRAAAHEPAEQPKDEIGASEFIRKYPSYDGRGIIVGVFDTGVDPGAPGLQTTSDGKPKMIDLVDCTGSGDVDTSKETELEADGTLKGLSGRSLTVPAEWPDRAAGTKYRLGLKRAFELYPRPLVARVKAERRRRHDETQRAVAEEERRKAALGPPLTAEGEAGLDASADQFRSPARRPLPTAEGEAGRKGAELAARVSALDACDKAYEDGGPVYDVLTYKDESGVWRVCVDTSERGALGEAALLAPFRVEGKYGTLDAADAASGAETLCNFAVEVAADGARTTLCVDAGSHGTHVAGIIGAHFPDTPELNGIATVAAALADIQYTWSSRGPTYDGHLNVSVSAPGGAIAPVPNWTLQGRQLMNGTSMASPNACGGITLLLSALAARGERWSPASIRRAIETTALRTPNATGSAVEVWALGRGLLQVGAALSWLEEHGGHAHCDVRFELSATTHGCSTAAGAGARGVYLREPQHSSASEVGVDVFVRPRLHEEAPNAQRVSLDVGVTLQPSAPWLSCAPFLALTHGGKGFNLKVSPGQLPPGAHYAEVAGHDSSSPRRGPLFSLPVTVCRPHANLAAPHAPCHVAFERVAFSPGHIERRFVVPPRGATWATLTLRARGAPRSREPAGSVVYMYSLTQLLPQKHIGQSSETRRVTMGVPDEAQGAGAPATEYVSTVACV</sequence>
<evidence type="ECO:0000256" key="5">
    <source>
        <dbReference type="PROSITE-ProRule" id="PRU01240"/>
    </source>
</evidence>
<dbReference type="GO" id="GO:0008240">
    <property type="term" value="F:tripeptidyl-peptidase activity"/>
    <property type="evidence" value="ECO:0007669"/>
    <property type="project" value="TreeGrafter"/>
</dbReference>
<dbReference type="GO" id="GO:0006508">
    <property type="term" value="P:proteolysis"/>
    <property type="evidence" value="ECO:0007669"/>
    <property type="project" value="UniProtKB-KW"/>
</dbReference>
<dbReference type="InterPro" id="IPR048384">
    <property type="entry name" value="TPPII_GBD"/>
</dbReference>
<dbReference type="InterPro" id="IPR046940">
    <property type="entry name" value="TPPII_Ig-like_sf"/>
</dbReference>
<evidence type="ECO:0000313" key="10">
    <source>
        <dbReference type="EnsemblProtists" id="EOD39881"/>
    </source>
</evidence>
<dbReference type="Pfam" id="PF00082">
    <property type="entry name" value="Peptidase_S8"/>
    <property type="match status" value="2"/>
</dbReference>
<dbReference type="PROSITE" id="PS51892">
    <property type="entry name" value="SUBTILASE"/>
    <property type="match status" value="1"/>
</dbReference>
<dbReference type="InterPro" id="IPR036852">
    <property type="entry name" value="Peptidase_S8/S53_dom_sf"/>
</dbReference>
<feature type="domain" description="Peptidase S8/S53" evidence="7">
    <location>
        <begin position="35"/>
        <end position="321"/>
    </location>
</feature>
<dbReference type="KEGG" id="ehx:EMIHUDRAFT_454415"/>
<keyword evidence="4" id="KW-0720">Serine protease</keyword>
<dbReference type="PANTHER" id="PTHR43806:SF14">
    <property type="entry name" value="TRIPEPTIDYL-PEPTIDASE 2"/>
    <property type="match status" value="1"/>
</dbReference>
<feature type="region of interest" description="Disordered" evidence="6">
    <location>
        <begin position="134"/>
        <end position="195"/>
    </location>
</feature>
<dbReference type="Pfam" id="PF21223">
    <property type="entry name" value="TPPII_Ig-like-1"/>
    <property type="match status" value="1"/>
</dbReference>
<evidence type="ECO:0000259" key="7">
    <source>
        <dbReference type="Pfam" id="PF00082"/>
    </source>
</evidence>
<evidence type="ECO:0000256" key="3">
    <source>
        <dbReference type="ARBA" id="ARBA00022801"/>
    </source>
</evidence>
<evidence type="ECO:0008006" key="12">
    <source>
        <dbReference type="Google" id="ProtNLM"/>
    </source>
</evidence>
<feature type="domain" description="Peptidase S8/S53" evidence="7">
    <location>
        <begin position="326"/>
        <end position="409"/>
    </location>
</feature>
<dbReference type="PROSITE" id="PS00137">
    <property type="entry name" value="SUBTILASE_HIS"/>
    <property type="match status" value="1"/>
</dbReference>
<dbReference type="STRING" id="2903.R1FW12"/>
<evidence type="ECO:0000259" key="9">
    <source>
        <dbReference type="Pfam" id="PF21316"/>
    </source>
</evidence>
<dbReference type="GO" id="GO:0004252">
    <property type="term" value="F:serine-type endopeptidase activity"/>
    <property type="evidence" value="ECO:0007669"/>
    <property type="project" value="InterPro"/>
</dbReference>
<dbReference type="Pfam" id="PF21316">
    <property type="entry name" value="TPPII_GBD"/>
    <property type="match status" value="1"/>
</dbReference>
<reference evidence="11" key="1">
    <citation type="journal article" date="2013" name="Nature">
        <title>Pan genome of the phytoplankton Emiliania underpins its global distribution.</title>
        <authorList>
            <person name="Read B.A."/>
            <person name="Kegel J."/>
            <person name="Klute M.J."/>
            <person name="Kuo A."/>
            <person name="Lefebvre S.C."/>
            <person name="Maumus F."/>
            <person name="Mayer C."/>
            <person name="Miller J."/>
            <person name="Monier A."/>
            <person name="Salamov A."/>
            <person name="Young J."/>
            <person name="Aguilar M."/>
            <person name="Claverie J.M."/>
            <person name="Frickenhaus S."/>
            <person name="Gonzalez K."/>
            <person name="Herman E.K."/>
            <person name="Lin Y.C."/>
            <person name="Napier J."/>
            <person name="Ogata H."/>
            <person name="Sarno A.F."/>
            <person name="Shmutz J."/>
            <person name="Schroeder D."/>
            <person name="de Vargas C."/>
            <person name="Verret F."/>
            <person name="von Dassow P."/>
            <person name="Valentin K."/>
            <person name="Van de Peer Y."/>
            <person name="Wheeler G."/>
            <person name="Dacks J.B."/>
            <person name="Delwiche C.F."/>
            <person name="Dyhrman S.T."/>
            <person name="Glockner G."/>
            <person name="John U."/>
            <person name="Richards T."/>
            <person name="Worden A.Z."/>
            <person name="Zhang X."/>
            <person name="Grigoriev I.V."/>
            <person name="Allen A.E."/>
            <person name="Bidle K."/>
            <person name="Borodovsky M."/>
            <person name="Bowler C."/>
            <person name="Brownlee C."/>
            <person name="Cock J.M."/>
            <person name="Elias M."/>
            <person name="Gladyshev V.N."/>
            <person name="Groth M."/>
            <person name="Guda C."/>
            <person name="Hadaegh A."/>
            <person name="Iglesias-Rodriguez M.D."/>
            <person name="Jenkins J."/>
            <person name="Jones B.M."/>
            <person name="Lawson T."/>
            <person name="Leese F."/>
            <person name="Lindquist E."/>
            <person name="Lobanov A."/>
            <person name="Lomsadze A."/>
            <person name="Malik S.B."/>
            <person name="Marsh M.E."/>
            <person name="Mackinder L."/>
            <person name="Mock T."/>
            <person name="Mueller-Roeber B."/>
            <person name="Pagarete A."/>
            <person name="Parker M."/>
            <person name="Probert I."/>
            <person name="Quesneville H."/>
            <person name="Raines C."/>
            <person name="Rensing S.A."/>
            <person name="Riano-Pachon D.M."/>
            <person name="Richier S."/>
            <person name="Rokitta S."/>
            <person name="Shiraiwa Y."/>
            <person name="Soanes D.M."/>
            <person name="van der Giezen M."/>
            <person name="Wahlund T.M."/>
            <person name="Williams B."/>
            <person name="Wilson W."/>
            <person name="Wolfe G."/>
            <person name="Wurch L.L."/>
        </authorList>
    </citation>
    <scope>NUCLEOTIDE SEQUENCE</scope>
</reference>
<proteinExistence type="inferred from homology"/>
<dbReference type="Proteomes" id="UP000013827">
    <property type="component" value="Unassembled WGS sequence"/>
</dbReference>
<dbReference type="Gene3D" id="2.20.25.690">
    <property type="match status" value="1"/>
</dbReference>
<dbReference type="GO" id="GO:0005829">
    <property type="term" value="C:cytosol"/>
    <property type="evidence" value="ECO:0007669"/>
    <property type="project" value="TreeGrafter"/>
</dbReference>
<dbReference type="InterPro" id="IPR048383">
    <property type="entry name" value="TPPII_Ig-like-1"/>
</dbReference>
<evidence type="ECO:0000256" key="4">
    <source>
        <dbReference type="ARBA" id="ARBA00022825"/>
    </source>
</evidence>
<reference evidence="10" key="2">
    <citation type="submission" date="2024-10" db="UniProtKB">
        <authorList>
            <consortium name="EnsemblProtists"/>
        </authorList>
    </citation>
    <scope>IDENTIFICATION</scope>
</reference>
<dbReference type="GeneID" id="17285152"/>
<dbReference type="HOGENOM" id="CLU_416572_0_0_1"/>
<feature type="region of interest" description="Disordered" evidence="6">
    <location>
        <begin position="1"/>
        <end position="23"/>
    </location>
</feature>
<feature type="domain" description="Tripeptidyl-peptidase II first Ig-like" evidence="8">
    <location>
        <begin position="467"/>
        <end position="572"/>
    </location>
</feature>
<dbReference type="PaxDb" id="2903-EOD39881"/>
<evidence type="ECO:0000256" key="6">
    <source>
        <dbReference type="SAM" id="MobiDB-lite"/>
    </source>
</evidence>
<evidence type="ECO:0000259" key="8">
    <source>
        <dbReference type="Pfam" id="PF21223"/>
    </source>
</evidence>
<dbReference type="InterPro" id="IPR015500">
    <property type="entry name" value="Peptidase_S8_subtilisin-rel"/>
</dbReference>
<dbReference type="InterPro" id="IPR022398">
    <property type="entry name" value="Peptidase_S8_His-AS"/>
</dbReference>
<dbReference type="OMA" id="TEASYCC"/>
<dbReference type="EnsemblProtists" id="EOD39881">
    <property type="protein sequence ID" value="EOD39881"/>
    <property type="gene ID" value="EMIHUDRAFT_454415"/>
</dbReference>
<comment type="caution">
    <text evidence="5">Lacks conserved residue(s) required for the propagation of feature annotation.</text>
</comment>
<dbReference type="PANTHER" id="PTHR43806">
    <property type="entry name" value="PEPTIDASE S8"/>
    <property type="match status" value="1"/>
</dbReference>
<dbReference type="SUPFAM" id="SSF52743">
    <property type="entry name" value="Subtilisin-like"/>
    <property type="match status" value="1"/>
</dbReference>
<protein>
    <recommendedName>
        <fullName evidence="12">Subtilisin</fullName>
    </recommendedName>
</protein>
<dbReference type="Gene3D" id="3.40.50.200">
    <property type="entry name" value="Peptidase S8/S53 domain"/>
    <property type="match status" value="2"/>
</dbReference>
<dbReference type="InterPro" id="IPR000209">
    <property type="entry name" value="Peptidase_S8/S53_dom"/>
</dbReference>
<keyword evidence="3" id="KW-0378">Hydrolase</keyword>
<evidence type="ECO:0000256" key="2">
    <source>
        <dbReference type="ARBA" id="ARBA00022670"/>
    </source>
</evidence>
<organism evidence="10 11">
    <name type="scientific">Emiliania huxleyi (strain CCMP1516)</name>
    <dbReference type="NCBI Taxonomy" id="280463"/>
    <lineage>
        <taxon>Eukaryota</taxon>
        <taxon>Haptista</taxon>
        <taxon>Haptophyta</taxon>
        <taxon>Prymnesiophyceae</taxon>
        <taxon>Isochrysidales</taxon>
        <taxon>Noelaerhabdaceae</taxon>
        <taxon>Emiliania</taxon>
    </lineage>
</organism>
<keyword evidence="11" id="KW-1185">Reference proteome</keyword>
<keyword evidence="2" id="KW-0645">Protease</keyword>
<dbReference type="AlphaFoldDB" id="A0A0D3KVU6"/>
<evidence type="ECO:0000313" key="11">
    <source>
        <dbReference type="Proteomes" id="UP000013827"/>
    </source>
</evidence>
<feature type="domain" description="Tripeptidyl-peptidase II galactose-binding" evidence="9">
    <location>
        <begin position="595"/>
        <end position="657"/>
    </location>
</feature>
<feature type="compositionally biased region" description="Basic and acidic residues" evidence="6">
    <location>
        <begin position="9"/>
        <end position="21"/>
    </location>
</feature>
<dbReference type="InterPro" id="IPR050131">
    <property type="entry name" value="Peptidase_S8_subtilisin-like"/>
</dbReference>
<name>A0A0D3KVU6_EMIH1</name>
<dbReference type="InterPro" id="IPR023828">
    <property type="entry name" value="Peptidase_S8_Ser-AS"/>
</dbReference>
<evidence type="ECO:0000256" key="1">
    <source>
        <dbReference type="ARBA" id="ARBA00011073"/>
    </source>
</evidence>
<dbReference type="eggNOG" id="KOG1114">
    <property type="taxonomic scope" value="Eukaryota"/>
</dbReference>
<dbReference type="PRINTS" id="PR00723">
    <property type="entry name" value="SUBTILISIN"/>
</dbReference>
<comment type="similarity">
    <text evidence="1 5">Belongs to the peptidase S8 family.</text>
</comment>
<accession>A0A0D3KVU6</accession>
<dbReference type="RefSeq" id="XP_005792310.1">
    <property type="nucleotide sequence ID" value="XM_005792253.1"/>
</dbReference>
<feature type="compositionally biased region" description="Basic and acidic residues" evidence="6">
    <location>
        <begin position="140"/>
        <end position="154"/>
    </location>
</feature>
<dbReference type="Gene3D" id="2.60.40.3170">
    <property type="match status" value="1"/>
</dbReference>